<keyword evidence="5 11" id="KW-0812">Transmembrane</keyword>
<feature type="domain" description="TonB-dependent receptor plug" evidence="15">
    <location>
        <begin position="48"/>
        <end position="143"/>
    </location>
</feature>
<dbReference type="Pfam" id="PF00593">
    <property type="entry name" value="TonB_dep_Rec_b-barrel"/>
    <property type="match status" value="1"/>
</dbReference>
<dbReference type="RefSeq" id="WP_110529619.1">
    <property type="nucleotide sequence ID" value="NZ_QKOE01000027.1"/>
</dbReference>
<keyword evidence="8 11" id="KW-0472">Membrane</keyword>
<dbReference type="AlphaFoldDB" id="A0A323UTP4"/>
<comment type="similarity">
    <text evidence="2 11 12">Belongs to the TonB-dependent receptor family.</text>
</comment>
<keyword evidence="7 12" id="KW-0798">TonB box</keyword>
<gene>
    <name evidence="16" type="ORF">DNK49_21230</name>
</gene>
<evidence type="ECO:0000256" key="11">
    <source>
        <dbReference type="PROSITE-ProRule" id="PRU01360"/>
    </source>
</evidence>
<evidence type="ECO:0000313" key="16">
    <source>
        <dbReference type="EMBL" id="PZA14576.1"/>
    </source>
</evidence>
<dbReference type="SUPFAM" id="SSF56935">
    <property type="entry name" value="Porins"/>
    <property type="match status" value="1"/>
</dbReference>
<dbReference type="OrthoDB" id="8530571at2"/>
<reference evidence="16 17" key="1">
    <citation type="submission" date="2018-06" db="EMBL/GenBank/DDBJ databases">
        <title>Azoarcus communis strain SWub3 genome.</title>
        <authorList>
            <person name="Zorraquino Salvo V."/>
            <person name="Toubiana D."/>
            <person name="Blumwald E."/>
        </authorList>
    </citation>
    <scope>NUCLEOTIDE SEQUENCE [LARGE SCALE GENOMIC DNA]</scope>
    <source>
        <strain evidence="16 17">SWub3</strain>
    </source>
</reference>
<evidence type="ECO:0000256" key="3">
    <source>
        <dbReference type="ARBA" id="ARBA00022448"/>
    </source>
</evidence>
<keyword evidence="6" id="KW-0732">Signal</keyword>
<dbReference type="PANTHER" id="PTHR30069:SF29">
    <property type="entry name" value="HEMOGLOBIN AND HEMOGLOBIN-HAPTOGLOBIN-BINDING PROTEIN 1-RELATED"/>
    <property type="match status" value="1"/>
</dbReference>
<feature type="domain" description="TonB-dependent receptor-like beta-barrel" evidence="14">
    <location>
        <begin position="266"/>
        <end position="664"/>
    </location>
</feature>
<sequence>MPALLVAGLVLPVSVVCADEPKSLADVVVLDQRDAQIERKHQDIQKIIISEVEVERYGDATVGDVLRRLPGMTFTGPAGVTKDIRIRGLDKGYTQFLINGEPIPSAKKERQIQVDRLPADMIERIEIIRSPGAMYDSAGIGGTINIVLKRRADGVTRLRAAAGRNGDLDVGDVVAQWSRSFGNLDVLLAASHTVGAEDVKEDKVTYNANGTVKNAEPKAKPVKKDETLFAPRFVWHFGEDRLTLEPFMSNGREMKDEDTSTLNGSGTLTKRTLKDEDKSDNVSRLGGRYDGRTSWGDWFVKAGSQEAKETKDVESLEYNAAGNPSKRTIEDETLRERGIYAGTGVSFALGANHTVSAGLEWRDGEYRNEKTKIENGADKSDAKDRFTIDETRQIFYLQDEWRISDAHGLTPGIRVERTARESRDSADTSRKKDLVGTMPSLHYRWALQEDLNLRASVAKSVKLPKYDELNPFIKLESGVYKGGNPDLKPETAVGYELGLEQYFWGNRGIVGVNVYRRDVEDFVQKEQRVEGGLNVERPYNVGEAMFWGAELDWRVPLLRNGPHELSLTGNHSEMRGRVKVAGVAGSSEVKDMPRRMSNIGLDWLHRPTMWSAGININHQPRFTTNGINADGVREVKTREQQTLLDLYVGWAASSMAELRLIAKNVLAVDKEERTVKYTAAGAFSSDEWKRERSSPMVMMTLESRF</sequence>
<keyword evidence="4 11" id="KW-1134">Transmembrane beta strand</keyword>
<dbReference type="GO" id="GO:0015344">
    <property type="term" value="F:siderophore uptake transmembrane transporter activity"/>
    <property type="evidence" value="ECO:0007669"/>
    <property type="project" value="TreeGrafter"/>
</dbReference>
<evidence type="ECO:0000313" key="17">
    <source>
        <dbReference type="Proteomes" id="UP000248259"/>
    </source>
</evidence>
<dbReference type="PROSITE" id="PS52016">
    <property type="entry name" value="TONB_DEPENDENT_REC_3"/>
    <property type="match status" value="1"/>
</dbReference>
<proteinExistence type="inferred from homology"/>
<evidence type="ECO:0000256" key="2">
    <source>
        <dbReference type="ARBA" id="ARBA00009810"/>
    </source>
</evidence>
<feature type="compositionally biased region" description="Basic and acidic residues" evidence="13">
    <location>
        <begin position="272"/>
        <end position="285"/>
    </location>
</feature>
<evidence type="ECO:0000256" key="9">
    <source>
        <dbReference type="ARBA" id="ARBA00023170"/>
    </source>
</evidence>
<dbReference type="Pfam" id="PF07715">
    <property type="entry name" value="Plug"/>
    <property type="match status" value="1"/>
</dbReference>
<organism evidence="16 17">
    <name type="scientific">Parazoarcus communis SWub3 = DSM 12120</name>
    <dbReference type="NCBI Taxonomy" id="1121029"/>
    <lineage>
        <taxon>Bacteria</taxon>
        <taxon>Pseudomonadati</taxon>
        <taxon>Pseudomonadota</taxon>
        <taxon>Betaproteobacteria</taxon>
        <taxon>Rhodocyclales</taxon>
        <taxon>Zoogloeaceae</taxon>
        <taxon>Parazoarcus</taxon>
    </lineage>
</organism>
<comment type="caution">
    <text evidence="16">The sequence shown here is derived from an EMBL/GenBank/DDBJ whole genome shotgun (WGS) entry which is preliminary data.</text>
</comment>
<evidence type="ECO:0000256" key="1">
    <source>
        <dbReference type="ARBA" id="ARBA00004571"/>
    </source>
</evidence>
<dbReference type="CDD" id="cd01347">
    <property type="entry name" value="ligand_gated_channel"/>
    <property type="match status" value="1"/>
</dbReference>
<evidence type="ECO:0000256" key="7">
    <source>
        <dbReference type="ARBA" id="ARBA00023077"/>
    </source>
</evidence>
<accession>A0A323UTP4</accession>
<evidence type="ECO:0000256" key="6">
    <source>
        <dbReference type="ARBA" id="ARBA00022729"/>
    </source>
</evidence>
<dbReference type="PANTHER" id="PTHR30069">
    <property type="entry name" value="TONB-DEPENDENT OUTER MEMBRANE RECEPTOR"/>
    <property type="match status" value="1"/>
</dbReference>
<evidence type="ECO:0008006" key="18">
    <source>
        <dbReference type="Google" id="ProtNLM"/>
    </source>
</evidence>
<dbReference type="Proteomes" id="UP000248259">
    <property type="component" value="Unassembled WGS sequence"/>
</dbReference>
<keyword evidence="3 11" id="KW-0813">Transport</keyword>
<evidence type="ECO:0000259" key="14">
    <source>
        <dbReference type="Pfam" id="PF00593"/>
    </source>
</evidence>
<dbReference type="Gene3D" id="2.170.130.10">
    <property type="entry name" value="TonB-dependent receptor, plug domain"/>
    <property type="match status" value="1"/>
</dbReference>
<evidence type="ECO:0000256" key="13">
    <source>
        <dbReference type="SAM" id="MobiDB-lite"/>
    </source>
</evidence>
<dbReference type="InterPro" id="IPR039426">
    <property type="entry name" value="TonB-dep_rcpt-like"/>
</dbReference>
<evidence type="ECO:0000256" key="4">
    <source>
        <dbReference type="ARBA" id="ARBA00022452"/>
    </source>
</evidence>
<dbReference type="InterPro" id="IPR036942">
    <property type="entry name" value="Beta-barrel_TonB_sf"/>
</dbReference>
<dbReference type="GO" id="GO:0044718">
    <property type="term" value="P:siderophore transmembrane transport"/>
    <property type="evidence" value="ECO:0007669"/>
    <property type="project" value="TreeGrafter"/>
</dbReference>
<feature type="region of interest" description="Disordered" evidence="13">
    <location>
        <begin position="251"/>
        <end position="285"/>
    </location>
</feature>
<dbReference type="EMBL" id="QKOE01000027">
    <property type="protein sequence ID" value="PZA14576.1"/>
    <property type="molecule type" value="Genomic_DNA"/>
</dbReference>
<keyword evidence="10 11" id="KW-0998">Cell outer membrane</keyword>
<feature type="compositionally biased region" description="Polar residues" evidence="13">
    <location>
        <begin position="260"/>
        <end position="270"/>
    </location>
</feature>
<evidence type="ECO:0000256" key="12">
    <source>
        <dbReference type="RuleBase" id="RU003357"/>
    </source>
</evidence>
<evidence type="ECO:0000256" key="8">
    <source>
        <dbReference type="ARBA" id="ARBA00023136"/>
    </source>
</evidence>
<dbReference type="GO" id="GO:0009279">
    <property type="term" value="C:cell outer membrane"/>
    <property type="evidence" value="ECO:0007669"/>
    <property type="project" value="UniProtKB-SubCell"/>
</dbReference>
<keyword evidence="17" id="KW-1185">Reference proteome</keyword>
<keyword evidence="9" id="KW-0675">Receptor</keyword>
<name>A0A323UTP4_9RHOO</name>
<evidence type="ECO:0000256" key="10">
    <source>
        <dbReference type="ARBA" id="ARBA00023237"/>
    </source>
</evidence>
<evidence type="ECO:0000256" key="5">
    <source>
        <dbReference type="ARBA" id="ARBA00022692"/>
    </source>
</evidence>
<evidence type="ECO:0000259" key="15">
    <source>
        <dbReference type="Pfam" id="PF07715"/>
    </source>
</evidence>
<comment type="subcellular location">
    <subcellularLocation>
        <location evidence="1 11">Cell outer membrane</location>
        <topology evidence="1 11">Multi-pass membrane protein</topology>
    </subcellularLocation>
</comment>
<protein>
    <recommendedName>
        <fullName evidence="18">TonB-dependent receptor</fullName>
    </recommendedName>
</protein>
<dbReference type="InterPro" id="IPR000531">
    <property type="entry name" value="Beta-barrel_TonB"/>
</dbReference>
<dbReference type="InterPro" id="IPR012910">
    <property type="entry name" value="Plug_dom"/>
</dbReference>
<dbReference type="InterPro" id="IPR037066">
    <property type="entry name" value="Plug_dom_sf"/>
</dbReference>
<dbReference type="Gene3D" id="2.40.170.20">
    <property type="entry name" value="TonB-dependent receptor, beta-barrel domain"/>
    <property type="match status" value="1"/>
</dbReference>